<dbReference type="Proteomes" id="UP000000851">
    <property type="component" value="Chromosome"/>
</dbReference>
<dbReference type="HOGENOM" id="CLU_1370035_0_0_11"/>
<evidence type="ECO:0000313" key="1">
    <source>
        <dbReference type="EMBL" id="ACU71838.1"/>
    </source>
</evidence>
<name>C7Q2U6_CATAD</name>
<reference evidence="1 2" key="1">
    <citation type="journal article" date="2009" name="Stand. Genomic Sci.">
        <title>Complete genome sequence of Catenulispora acidiphila type strain (ID 139908).</title>
        <authorList>
            <person name="Copeland A."/>
            <person name="Lapidus A."/>
            <person name="Glavina Del Rio T."/>
            <person name="Nolan M."/>
            <person name="Lucas S."/>
            <person name="Chen F."/>
            <person name="Tice H."/>
            <person name="Cheng J.F."/>
            <person name="Bruce D."/>
            <person name="Goodwin L."/>
            <person name="Pitluck S."/>
            <person name="Mikhailova N."/>
            <person name="Pati A."/>
            <person name="Ivanova N."/>
            <person name="Mavromatis K."/>
            <person name="Chen A."/>
            <person name="Palaniappan K."/>
            <person name="Chain P."/>
            <person name="Land M."/>
            <person name="Hauser L."/>
            <person name="Chang Y.J."/>
            <person name="Jeffries C.D."/>
            <person name="Chertkov O."/>
            <person name="Brettin T."/>
            <person name="Detter J.C."/>
            <person name="Han C."/>
            <person name="Ali Z."/>
            <person name="Tindall B.J."/>
            <person name="Goker M."/>
            <person name="Bristow J."/>
            <person name="Eisen J.A."/>
            <person name="Markowitz V."/>
            <person name="Hugenholtz P."/>
            <person name="Kyrpides N.C."/>
            <person name="Klenk H.P."/>
        </authorList>
    </citation>
    <scope>NUCLEOTIDE SEQUENCE [LARGE SCALE GENOMIC DNA]</scope>
    <source>
        <strain evidence="2">DSM 44928 / JCM 14897 / NBRC 102108 / NRRL B-24433 / ID139908</strain>
    </source>
</reference>
<dbReference type="KEGG" id="cai:Caci_2929"/>
<gene>
    <name evidence="1" type="ordered locus">Caci_2929</name>
</gene>
<proteinExistence type="predicted"/>
<evidence type="ECO:0000313" key="2">
    <source>
        <dbReference type="Proteomes" id="UP000000851"/>
    </source>
</evidence>
<organism evidence="1 2">
    <name type="scientific">Catenulispora acidiphila (strain DSM 44928 / JCM 14897 / NBRC 102108 / NRRL B-24433 / ID139908)</name>
    <dbReference type="NCBI Taxonomy" id="479433"/>
    <lineage>
        <taxon>Bacteria</taxon>
        <taxon>Bacillati</taxon>
        <taxon>Actinomycetota</taxon>
        <taxon>Actinomycetes</taxon>
        <taxon>Catenulisporales</taxon>
        <taxon>Catenulisporaceae</taxon>
        <taxon>Catenulispora</taxon>
    </lineage>
</organism>
<dbReference type="AlphaFoldDB" id="C7Q2U6"/>
<keyword evidence="2" id="KW-1185">Reference proteome</keyword>
<dbReference type="STRING" id="479433.Caci_2929"/>
<sequence length="199" mass="21552">MVDLLLDERTILIYLAAAADSGNAEHVSLKGILGPDKADLPREQFDSSDWERMADLYFAVRNLLMLGLVGGIAADGGEHLNRFRITDAGRDELAANAKESKRRTTDPAFGGFRVGENPWITHWRWVAVGKGVVLDDLQKMHQNETRGGVPTGKCLCGLPVPCSTAERIGVYAAGLRDPCDCRRGGGGACPMIDRSEADD</sequence>
<dbReference type="InParanoid" id="C7Q2U6"/>
<accession>C7Q2U6</accession>
<dbReference type="EMBL" id="CP001700">
    <property type="protein sequence ID" value="ACU71838.1"/>
    <property type="molecule type" value="Genomic_DNA"/>
</dbReference>
<protein>
    <submittedName>
        <fullName evidence="1">Uncharacterized protein</fullName>
    </submittedName>
</protein>
<dbReference type="RefSeq" id="WP_012787131.1">
    <property type="nucleotide sequence ID" value="NC_013131.1"/>
</dbReference>